<dbReference type="AlphaFoldDB" id="A0A067PN10"/>
<feature type="region of interest" description="Disordered" evidence="1">
    <location>
        <begin position="261"/>
        <end position="292"/>
    </location>
</feature>
<proteinExistence type="predicted"/>
<evidence type="ECO:0000313" key="3">
    <source>
        <dbReference type="Proteomes" id="UP000027265"/>
    </source>
</evidence>
<gene>
    <name evidence="2" type="ORF">JAAARDRAFT_79594</name>
</gene>
<evidence type="ECO:0000256" key="1">
    <source>
        <dbReference type="SAM" id="MobiDB-lite"/>
    </source>
</evidence>
<name>A0A067PN10_9AGAM</name>
<dbReference type="Proteomes" id="UP000027265">
    <property type="component" value="Unassembled WGS sequence"/>
</dbReference>
<dbReference type="HOGENOM" id="CLU_821496_0_0_1"/>
<reference evidence="3" key="1">
    <citation type="journal article" date="2014" name="Proc. Natl. Acad. Sci. U.S.A.">
        <title>Extensive sampling of basidiomycete genomes demonstrates inadequacy of the white-rot/brown-rot paradigm for wood decay fungi.</title>
        <authorList>
            <person name="Riley R."/>
            <person name="Salamov A.A."/>
            <person name="Brown D.W."/>
            <person name="Nagy L.G."/>
            <person name="Floudas D."/>
            <person name="Held B.W."/>
            <person name="Levasseur A."/>
            <person name="Lombard V."/>
            <person name="Morin E."/>
            <person name="Otillar R."/>
            <person name="Lindquist E.A."/>
            <person name="Sun H."/>
            <person name="LaButti K.M."/>
            <person name="Schmutz J."/>
            <person name="Jabbour D."/>
            <person name="Luo H."/>
            <person name="Baker S.E."/>
            <person name="Pisabarro A.G."/>
            <person name="Walton J.D."/>
            <person name="Blanchette R.A."/>
            <person name="Henrissat B."/>
            <person name="Martin F."/>
            <person name="Cullen D."/>
            <person name="Hibbett D.S."/>
            <person name="Grigoriev I.V."/>
        </authorList>
    </citation>
    <scope>NUCLEOTIDE SEQUENCE [LARGE SCALE GENOMIC DNA]</scope>
    <source>
        <strain evidence="3">MUCL 33604</strain>
    </source>
</reference>
<dbReference type="OrthoDB" id="4762016at2759"/>
<organism evidence="2 3">
    <name type="scientific">Jaapia argillacea MUCL 33604</name>
    <dbReference type="NCBI Taxonomy" id="933084"/>
    <lineage>
        <taxon>Eukaryota</taxon>
        <taxon>Fungi</taxon>
        <taxon>Dikarya</taxon>
        <taxon>Basidiomycota</taxon>
        <taxon>Agaricomycotina</taxon>
        <taxon>Agaricomycetes</taxon>
        <taxon>Agaricomycetidae</taxon>
        <taxon>Jaapiales</taxon>
        <taxon>Jaapiaceae</taxon>
        <taxon>Jaapia</taxon>
    </lineage>
</organism>
<accession>A0A067PN10</accession>
<sequence length="338" mass="38728">MATSCSPFAHLQEHLLLQSCSPTLHRLSRDFTMASVDHRECGSSIVPSSPTTPLRFPVNQWSEAIQADFFYRGGSPAEWAVTIVEHCKDKSGKRHEYLCFTLRHSVNDRPVYLFAEHMPARAPAPGISAYLPSPFIEPDYRICITLDKKSRNFYRMATLDSFSPPLTSLELAFLLKAATDFPTPELSHRGRCFWFCAAAWNAIREEFGGVETLFEDRSKFRKVPFAGIGNLGVPGESVRQKYRESRKAFEDRVKLRQKLERERQQNERGQQQGPKVNNPRLSENDRPSPYTALHPYHQYQLQLYFFDMLIRAFHASLSNARMPITLQTGDVQPSPNKE</sequence>
<dbReference type="EMBL" id="KL197723">
    <property type="protein sequence ID" value="KDQ56188.1"/>
    <property type="molecule type" value="Genomic_DNA"/>
</dbReference>
<keyword evidence="3" id="KW-1185">Reference proteome</keyword>
<evidence type="ECO:0000313" key="2">
    <source>
        <dbReference type="EMBL" id="KDQ56188.1"/>
    </source>
</evidence>
<protein>
    <submittedName>
        <fullName evidence="2">Uncharacterized protein</fullName>
    </submittedName>
</protein>
<dbReference type="InParanoid" id="A0A067PN10"/>